<feature type="compositionally biased region" description="Polar residues" evidence="1">
    <location>
        <begin position="11"/>
        <end position="26"/>
    </location>
</feature>
<reference evidence="2" key="1">
    <citation type="submission" date="2021-01" db="EMBL/GenBank/DDBJ databases">
        <authorList>
            <person name="Corre E."/>
            <person name="Pelletier E."/>
            <person name="Niang G."/>
            <person name="Scheremetjew M."/>
            <person name="Finn R."/>
            <person name="Kale V."/>
            <person name="Holt S."/>
            <person name="Cochrane G."/>
            <person name="Meng A."/>
            <person name="Brown T."/>
            <person name="Cohen L."/>
        </authorList>
    </citation>
    <scope>NUCLEOTIDE SEQUENCE</scope>
    <source>
        <strain evidence="2">NIES-2562</strain>
    </source>
</reference>
<proteinExistence type="predicted"/>
<protein>
    <submittedName>
        <fullName evidence="2">Uncharacterized protein</fullName>
    </submittedName>
</protein>
<accession>A0A7S3D5A6</accession>
<feature type="region of interest" description="Disordered" evidence="1">
    <location>
        <begin position="1"/>
        <end position="37"/>
    </location>
</feature>
<dbReference type="EMBL" id="HBIB01011574">
    <property type="protein sequence ID" value="CAE0245335.1"/>
    <property type="molecule type" value="Transcribed_RNA"/>
</dbReference>
<evidence type="ECO:0000313" key="2">
    <source>
        <dbReference type="EMBL" id="CAE0245335.1"/>
    </source>
</evidence>
<dbReference type="AlphaFoldDB" id="A0A7S3D5A6"/>
<evidence type="ECO:0000256" key="1">
    <source>
        <dbReference type="SAM" id="MobiDB-lite"/>
    </source>
</evidence>
<sequence>MAWNSELKFNGTDTEGITKDPSSSFEHTPERACHSPGIYGTSPPQRLFCSPCGSGSSWHEGHELYESSWCSSSIFGLNAEQTNTENDRFVFETTEQRGSKRSIFDIHSTLDDIDTTAEKKRKQAEDDFKEIFNNPFSSTFGSETEKTVACEGALLFSVDEFSFVEERRCDECVDEFRPSPYLSNDFATLQSEFALPRSTEEGRSEHQDSSNQALPKDTILFPLTFEPSVEVPATPNTGSEPSTSPSRKGLIVRDMMERVKRIESIASVGETAVLPEGVLSKTTIAQACKFVGVSYKTYNRYTNTIKKAKKVDPSLLQADELSYKELCERLRSQLA</sequence>
<gene>
    <name evidence="2" type="ORF">PBIL07802_LOCUS7516</name>
</gene>
<organism evidence="2">
    <name type="scientific">Palpitomonas bilix</name>
    <dbReference type="NCBI Taxonomy" id="652834"/>
    <lineage>
        <taxon>Eukaryota</taxon>
        <taxon>Eukaryota incertae sedis</taxon>
    </lineage>
</organism>
<name>A0A7S3D5A6_9EUKA</name>